<protein>
    <submittedName>
        <fullName evidence="4">GPR endopeptidase</fullName>
    </submittedName>
</protein>
<dbReference type="Gene3D" id="3.40.50.1450">
    <property type="entry name" value="HybD-like"/>
    <property type="match status" value="1"/>
</dbReference>
<name>A0A9D1MH11_9FIRM</name>
<evidence type="ECO:0000313" key="4">
    <source>
        <dbReference type="EMBL" id="HIU60295.1"/>
    </source>
</evidence>
<keyword evidence="2" id="KW-0378">Hydrolase</keyword>
<organism evidence="4 5">
    <name type="scientific">Candidatus Stercoripulliclostridium merdigallinarum</name>
    <dbReference type="NCBI Taxonomy" id="2840951"/>
    <lineage>
        <taxon>Bacteria</taxon>
        <taxon>Bacillati</taxon>
        <taxon>Bacillota</taxon>
        <taxon>Clostridia</taxon>
        <taxon>Eubacteriales</taxon>
        <taxon>Candidatus Stercoripulliclostridium</taxon>
    </lineage>
</organism>
<keyword evidence="1" id="KW-0645">Protease</keyword>
<evidence type="ECO:0000256" key="2">
    <source>
        <dbReference type="ARBA" id="ARBA00022801"/>
    </source>
</evidence>
<dbReference type="GO" id="GO:0009847">
    <property type="term" value="P:spore germination"/>
    <property type="evidence" value="ECO:0007669"/>
    <property type="project" value="InterPro"/>
</dbReference>
<proteinExistence type="predicted"/>
<reference evidence="4" key="2">
    <citation type="journal article" date="2021" name="PeerJ">
        <title>Extensive microbial diversity within the chicken gut microbiome revealed by metagenomics and culture.</title>
        <authorList>
            <person name="Gilroy R."/>
            <person name="Ravi A."/>
            <person name="Getino M."/>
            <person name="Pursley I."/>
            <person name="Horton D.L."/>
            <person name="Alikhan N.F."/>
            <person name="Baker D."/>
            <person name="Gharbi K."/>
            <person name="Hall N."/>
            <person name="Watson M."/>
            <person name="Adriaenssens E.M."/>
            <person name="Foster-Nyarko E."/>
            <person name="Jarju S."/>
            <person name="Secka A."/>
            <person name="Antonio M."/>
            <person name="Oren A."/>
            <person name="Chaudhuri R.R."/>
            <person name="La Ragione R."/>
            <person name="Hildebrand F."/>
            <person name="Pallen M.J."/>
        </authorList>
    </citation>
    <scope>NUCLEOTIDE SEQUENCE</scope>
    <source>
        <strain evidence="4">18911</strain>
    </source>
</reference>
<sequence>MFEPAESDNFHDFFGKSEGIPVKRIAEKGVESAFVFIEKELSFDSEYKNEVSTSVGKELKRLLKSVGVTKKGLILTVGVGNQGMTADALGGRTLKYLDITEHLNAAGAKSRGRGRLAGLAPGVGGVTGIDSFDVVKGVTDRLKPAAVIAVDTLSARNATRLKSVVQLSTDGLIPGSGVGNAKRALDDKNLGVPVIALGVPLVIEALD</sequence>
<feature type="non-terminal residue" evidence="4">
    <location>
        <position position="207"/>
    </location>
</feature>
<dbReference type="Proteomes" id="UP000824094">
    <property type="component" value="Unassembled WGS sequence"/>
</dbReference>
<dbReference type="InterPro" id="IPR023430">
    <property type="entry name" value="Pept_HybD-like_dom_sf"/>
</dbReference>
<dbReference type="SUPFAM" id="SSF53163">
    <property type="entry name" value="HybD-like"/>
    <property type="match status" value="1"/>
</dbReference>
<dbReference type="GO" id="GO:0006508">
    <property type="term" value="P:proteolysis"/>
    <property type="evidence" value="ECO:0007669"/>
    <property type="project" value="UniProtKB-KW"/>
</dbReference>
<dbReference type="InterPro" id="IPR005080">
    <property type="entry name" value="Peptidase_A25"/>
</dbReference>
<evidence type="ECO:0000256" key="3">
    <source>
        <dbReference type="ARBA" id="ARBA00023145"/>
    </source>
</evidence>
<evidence type="ECO:0000256" key="1">
    <source>
        <dbReference type="ARBA" id="ARBA00022670"/>
    </source>
</evidence>
<accession>A0A9D1MH11</accession>
<dbReference type="NCBIfam" id="TIGR01441">
    <property type="entry name" value="GPR"/>
    <property type="match status" value="1"/>
</dbReference>
<gene>
    <name evidence="4" type="ORF">IAB05_02755</name>
</gene>
<dbReference type="GO" id="GO:0008233">
    <property type="term" value="F:peptidase activity"/>
    <property type="evidence" value="ECO:0007669"/>
    <property type="project" value="UniProtKB-KW"/>
</dbReference>
<keyword evidence="3" id="KW-0865">Zymogen</keyword>
<reference evidence="4" key="1">
    <citation type="submission" date="2020-10" db="EMBL/GenBank/DDBJ databases">
        <authorList>
            <person name="Gilroy R."/>
        </authorList>
    </citation>
    <scope>NUCLEOTIDE SEQUENCE</scope>
    <source>
        <strain evidence="4">18911</strain>
    </source>
</reference>
<evidence type="ECO:0000313" key="5">
    <source>
        <dbReference type="Proteomes" id="UP000824094"/>
    </source>
</evidence>
<dbReference type="Pfam" id="PF03418">
    <property type="entry name" value="Peptidase_A25"/>
    <property type="match status" value="1"/>
</dbReference>
<dbReference type="AlphaFoldDB" id="A0A9D1MH11"/>
<comment type="caution">
    <text evidence="4">The sequence shown here is derived from an EMBL/GenBank/DDBJ whole genome shotgun (WGS) entry which is preliminary data.</text>
</comment>
<dbReference type="EMBL" id="DVNF01000082">
    <property type="protein sequence ID" value="HIU60295.1"/>
    <property type="molecule type" value="Genomic_DNA"/>
</dbReference>